<evidence type="ECO:0000256" key="2">
    <source>
        <dbReference type="SAM" id="SignalP"/>
    </source>
</evidence>
<accession>A0A1W1Y8F6</accession>
<gene>
    <name evidence="4" type="ORF">SAMN06296427_10183</name>
</gene>
<dbReference type="InterPro" id="IPR026444">
    <property type="entry name" value="Secre_tail"/>
</dbReference>
<dbReference type="OrthoDB" id="1182309at2"/>
<dbReference type="PROSITE" id="PS50215">
    <property type="entry name" value="ADAM_MEPRO"/>
    <property type="match status" value="1"/>
</dbReference>
<dbReference type="EMBL" id="FWXS01000001">
    <property type="protein sequence ID" value="SMC32425.1"/>
    <property type="molecule type" value="Genomic_DNA"/>
</dbReference>
<organism evidence="4 5">
    <name type="scientific">Moheibacter sediminis</name>
    <dbReference type="NCBI Taxonomy" id="1434700"/>
    <lineage>
        <taxon>Bacteria</taxon>
        <taxon>Pseudomonadati</taxon>
        <taxon>Bacteroidota</taxon>
        <taxon>Flavobacteriia</taxon>
        <taxon>Flavobacteriales</taxon>
        <taxon>Weeksellaceae</taxon>
        <taxon>Moheibacter</taxon>
    </lineage>
</organism>
<dbReference type="SUPFAM" id="SSF49854">
    <property type="entry name" value="Spermadhesin, CUB domain"/>
    <property type="match status" value="1"/>
</dbReference>
<dbReference type="NCBIfam" id="TIGR04183">
    <property type="entry name" value="Por_Secre_tail"/>
    <property type="match status" value="1"/>
</dbReference>
<name>A0A1W1Y8F6_9FLAO</name>
<dbReference type="RefSeq" id="WP_084015303.1">
    <property type="nucleotide sequence ID" value="NZ_FWXS01000001.1"/>
</dbReference>
<protein>
    <submittedName>
        <fullName evidence="4">Por secretion system C-terminal sorting domain-containing protein</fullName>
    </submittedName>
</protein>
<dbReference type="PANTHER" id="PTHR11905:SF159">
    <property type="entry name" value="ADAM METALLOPROTEASE"/>
    <property type="match status" value="1"/>
</dbReference>
<dbReference type="InterPro" id="IPR001590">
    <property type="entry name" value="Peptidase_M12B"/>
</dbReference>
<dbReference type="Gene3D" id="2.60.120.290">
    <property type="entry name" value="Spermadhesin, CUB domain"/>
    <property type="match status" value="1"/>
</dbReference>
<proteinExistence type="predicted"/>
<dbReference type="GO" id="GO:0004222">
    <property type="term" value="F:metalloendopeptidase activity"/>
    <property type="evidence" value="ECO:0007669"/>
    <property type="project" value="InterPro"/>
</dbReference>
<dbReference type="AlphaFoldDB" id="A0A1W1Y8F6"/>
<dbReference type="STRING" id="1434700.SAMN06296427_10183"/>
<dbReference type="Pfam" id="PF18962">
    <property type="entry name" value="Por_Secre_tail"/>
    <property type="match status" value="1"/>
</dbReference>
<evidence type="ECO:0000259" key="3">
    <source>
        <dbReference type="PROSITE" id="PS50215"/>
    </source>
</evidence>
<keyword evidence="5" id="KW-1185">Reference proteome</keyword>
<feature type="chain" id="PRO_5012438785" evidence="2">
    <location>
        <begin position="23"/>
        <end position="730"/>
    </location>
</feature>
<feature type="domain" description="Peptidase M12B" evidence="3">
    <location>
        <begin position="214"/>
        <end position="399"/>
    </location>
</feature>
<feature type="signal peptide" evidence="2">
    <location>
        <begin position="1"/>
        <end position="22"/>
    </location>
</feature>
<dbReference type="InterPro" id="IPR024079">
    <property type="entry name" value="MetalloPept_cat_dom_sf"/>
</dbReference>
<evidence type="ECO:0000313" key="5">
    <source>
        <dbReference type="Proteomes" id="UP000192393"/>
    </source>
</evidence>
<sequence>MKKIYLLIFLCCSVLSFGQIRAVSKKVQELNAKSQQFKSYDLFSINNDAHKMAKYFTSATDVTVLNLNENQLDRLMEDAPNYLAISVPYQNEIVEVELYKQNVVTEDFIAKDEQGNVLEFTLGEYYRGVVKGDYESLVAISFFEGDVMGVISTHEFGNVILGKSTDKQDFITYSDKNILGENPFTCGVDELEENHNRETVDFDPAMMSTTITENCVRIYYEIARRPYAQNGSNVQNTVNWITGIQNNIGTLYSNDNINVALHEIKIWTIADPYTGSFSENLASFRNNVTEFNGDLAHLVNFPSTTSVAYLNSLCTDARYAYSGISMSYAQVPTYSWTIMAMTHEMGHSLGSQHTHACAWNGNSTQIDGCGPLSGNPDPNNGNCASGPLPSNGGTIMSYCHLMPSVGINFLNGFGDQPGALIRATVDSKPCLGANCNTDFTTCTYAISEVRLTNLNNGSYQAQIIDNSSTQWKYQVIPFGSDLADDQWQTTTEQTFTFSGLADNQYYEVYVVNVCQDGTEGGMKTNIVLTGDFCDGTLFTDTGGTAGTYGNNQNFVKTFYPSFPTGKVSLSFNRIGLQNNQDFMYVYNSDTATSSASLFEGGTITGNNNPGPSFTSTHATGAITIKFVSDSSGALYGWEASVDCNATMSIEDISNSNQIAVYPNPATSVLYIDAKKEINSVKLNDISGKTVINKKASSLKEKLNIEHLPKGIYILTVEMKGETVTKKIIKN</sequence>
<reference evidence="5" key="1">
    <citation type="submission" date="2017-04" db="EMBL/GenBank/DDBJ databases">
        <authorList>
            <person name="Varghese N."/>
            <person name="Submissions S."/>
        </authorList>
    </citation>
    <scope>NUCLEOTIDE SEQUENCE [LARGE SCALE GENOMIC DNA]</scope>
    <source>
        <strain evidence="5">CGMCC 1.12708</strain>
    </source>
</reference>
<dbReference type="SUPFAM" id="SSF55486">
    <property type="entry name" value="Metalloproteases ('zincins'), catalytic domain"/>
    <property type="match status" value="1"/>
</dbReference>
<dbReference type="GO" id="GO:0006509">
    <property type="term" value="P:membrane protein ectodomain proteolysis"/>
    <property type="evidence" value="ECO:0007669"/>
    <property type="project" value="TreeGrafter"/>
</dbReference>
<keyword evidence="1 2" id="KW-0732">Signal</keyword>
<evidence type="ECO:0000256" key="1">
    <source>
        <dbReference type="ARBA" id="ARBA00022729"/>
    </source>
</evidence>
<dbReference type="Gene3D" id="3.40.390.10">
    <property type="entry name" value="Collagenase (Catalytic Domain)"/>
    <property type="match status" value="1"/>
</dbReference>
<dbReference type="Pfam" id="PF13688">
    <property type="entry name" value="Reprolysin_5"/>
    <property type="match status" value="1"/>
</dbReference>
<dbReference type="InterPro" id="IPR035914">
    <property type="entry name" value="Sperma_CUB_dom_sf"/>
</dbReference>
<evidence type="ECO:0000313" key="4">
    <source>
        <dbReference type="EMBL" id="SMC32425.1"/>
    </source>
</evidence>
<dbReference type="PANTHER" id="PTHR11905">
    <property type="entry name" value="ADAM A DISINTEGRIN AND METALLOPROTEASE DOMAIN"/>
    <property type="match status" value="1"/>
</dbReference>
<dbReference type="Proteomes" id="UP000192393">
    <property type="component" value="Unassembled WGS sequence"/>
</dbReference>